<protein>
    <submittedName>
        <fullName evidence="2">PadR family transcriptional regulator</fullName>
    </submittedName>
</protein>
<dbReference type="Pfam" id="PF03551">
    <property type="entry name" value="PadR"/>
    <property type="match status" value="1"/>
</dbReference>
<dbReference type="Proteomes" id="UP000325182">
    <property type="component" value="Unassembled WGS sequence"/>
</dbReference>
<dbReference type="SUPFAM" id="SSF46785">
    <property type="entry name" value="Winged helix' DNA-binding domain"/>
    <property type="match status" value="1"/>
</dbReference>
<evidence type="ECO:0000313" key="2">
    <source>
        <dbReference type="EMBL" id="TYS01298.1"/>
    </source>
</evidence>
<dbReference type="AlphaFoldDB" id="A0A5D4MIA7"/>
<reference evidence="2 3" key="1">
    <citation type="submission" date="2019-08" db="EMBL/GenBank/DDBJ databases">
        <title>Bacillus genomes from the desert of Cuatro Cienegas, Coahuila.</title>
        <authorList>
            <person name="Olmedo-Alvarez G."/>
        </authorList>
    </citation>
    <scope>NUCLEOTIDE SEQUENCE [LARGE SCALE GENOMIC DNA]</scope>
    <source>
        <strain evidence="2 3">CH128b_4D</strain>
    </source>
</reference>
<dbReference type="InterPro" id="IPR036388">
    <property type="entry name" value="WH-like_DNA-bd_sf"/>
</dbReference>
<evidence type="ECO:0000313" key="3">
    <source>
        <dbReference type="Proteomes" id="UP000325182"/>
    </source>
</evidence>
<comment type="caution">
    <text evidence="2">The sequence shown here is derived from an EMBL/GenBank/DDBJ whole genome shotgun (WGS) entry which is preliminary data.</text>
</comment>
<dbReference type="RefSeq" id="WP_148952658.1">
    <property type="nucleotide sequence ID" value="NZ_VTEG01000001.1"/>
</dbReference>
<proteinExistence type="predicted"/>
<dbReference type="InterPro" id="IPR036390">
    <property type="entry name" value="WH_DNA-bd_sf"/>
</dbReference>
<gene>
    <name evidence="2" type="ORF">FZC84_01165</name>
</gene>
<dbReference type="EMBL" id="VTEG01000001">
    <property type="protein sequence ID" value="TYS01298.1"/>
    <property type="molecule type" value="Genomic_DNA"/>
</dbReference>
<accession>A0A5D4MIA7</accession>
<dbReference type="PANTHER" id="PTHR43252:SF2">
    <property type="entry name" value="TRANSCRIPTION REGULATOR, PADR-LIKE FAMILY"/>
    <property type="match status" value="1"/>
</dbReference>
<organism evidence="2 3">
    <name type="scientific">Rossellomorea vietnamensis</name>
    <dbReference type="NCBI Taxonomy" id="218284"/>
    <lineage>
        <taxon>Bacteria</taxon>
        <taxon>Bacillati</taxon>
        <taxon>Bacillota</taxon>
        <taxon>Bacilli</taxon>
        <taxon>Bacillales</taxon>
        <taxon>Bacillaceae</taxon>
        <taxon>Rossellomorea</taxon>
    </lineage>
</organism>
<feature type="domain" description="Transcription regulator PadR N-terminal" evidence="1">
    <location>
        <begin position="6"/>
        <end position="80"/>
    </location>
</feature>
<sequence>MYRLIILGLMNEKPRHGYEIQQILQSSHIDLWTNIQTNSIYHAFRQMAKEELIEKLGTETAGNRVRVVYKITENGRKEFADLLKEAIGKPTLNFPSNLYAGLSFLEDLPPTTCIDLINEHIQSLEEKIMDWEQGKNSSKFADSPDLKASLYELTLQNGIQHIKLDIEYLNSIKTVLEERKG</sequence>
<dbReference type="PANTHER" id="PTHR43252">
    <property type="entry name" value="TRANSCRIPTIONAL REGULATOR YQJI"/>
    <property type="match status" value="1"/>
</dbReference>
<evidence type="ECO:0000259" key="1">
    <source>
        <dbReference type="Pfam" id="PF03551"/>
    </source>
</evidence>
<name>A0A5D4MIA7_9BACI</name>
<dbReference type="InterPro" id="IPR005149">
    <property type="entry name" value="Tscrpt_reg_PadR_N"/>
</dbReference>
<dbReference type="Gene3D" id="1.10.10.10">
    <property type="entry name" value="Winged helix-like DNA-binding domain superfamily/Winged helix DNA-binding domain"/>
    <property type="match status" value="1"/>
</dbReference>